<sequence>MDLDDATRALPEDAPAAYLHLVDSRSLNQSQRTATKEHISALHPYPHPLVAPPDQLRRTISDMGPRDLQDWTGSSIKVSIFSCLMNCTQRCSTLAVDNDPDFMVSRNHCEVYVVVYEPTINHLYVRDRKSSNGTFVNGRHIGSGPEITPGYLLQDGDVIEIRPY</sequence>
<feature type="domain" description="FHA" evidence="1">
    <location>
        <begin position="104"/>
        <end position="141"/>
    </location>
</feature>
<proteinExistence type="predicted"/>
<dbReference type="SUPFAM" id="SSF49879">
    <property type="entry name" value="SMAD/FHA domain"/>
    <property type="match status" value="1"/>
</dbReference>
<evidence type="ECO:0000259" key="1">
    <source>
        <dbReference type="PROSITE" id="PS50006"/>
    </source>
</evidence>
<dbReference type="Pfam" id="PF00498">
    <property type="entry name" value="FHA"/>
    <property type="match status" value="1"/>
</dbReference>
<keyword evidence="3" id="KW-1185">Reference proteome</keyword>
<dbReference type="InterPro" id="IPR000253">
    <property type="entry name" value="FHA_dom"/>
</dbReference>
<evidence type="ECO:0000313" key="2">
    <source>
        <dbReference type="EMBL" id="KAF4977348.1"/>
    </source>
</evidence>
<dbReference type="Proteomes" id="UP000635477">
    <property type="component" value="Unassembled WGS sequence"/>
</dbReference>
<dbReference type="PROSITE" id="PS50006">
    <property type="entry name" value="FHA_DOMAIN"/>
    <property type="match status" value="1"/>
</dbReference>
<accession>A0A8H4UIF3</accession>
<dbReference type="OrthoDB" id="74764at2759"/>
<gene>
    <name evidence="2" type="ORF">FZEAL_6120</name>
</gene>
<dbReference type="EMBL" id="JABEYC010000446">
    <property type="protein sequence ID" value="KAF4977348.1"/>
    <property type="molecule type" value="Genomic_DNA"/>
</dbReference>
<organism evidence="2 3">
    <name type="scientific">Fusarium zealandicum</name>
    <dbReference type="NCBI Taxonomy" id="1053134"/>
    <lineage>
        <taxon>Eukaryota</taxon>
        <taxon>Fungi</taxon>
        <taxon>Dikarya</taxon>
        <taxon>Ascomycota</taxon>
        <taxon>Pezizomycotina</taxon>
        <taxon>Sordariomycetes</taxon>
        <taxon>Hypocreomycetidae</taxon>
        <taxon>Hypocreales</taxon>
        <taxon>Nectriaceae</taxon>
        <taxon>Fusarium</taxon>
        <taxon>Fusarium staphyleae species complex</taxon>
    </lineage>
</organism>
<dbReference type="InterPro" id="IPR008984">
    <property type="entry name" value="SMAD_FHA_dom_sf"/>
</dbReference>
<reference evidence="2" key="2">
    <citation type="submission" date="2020-05" db="EMBL/GenBank/DDBJ databases">
        <authorList>
            <person name="Kim H.-S."/>
            <person name="Proctor R.H."/>
            <person name="Brown D.W."/>
        </authorList>
    </citation>
    <scope>NUCLEOTIDE SEQUENCE</scope>
    <source>
        <strain evidence="2">NRRL 22465</strain>
    </source>
</reference>
<evidence type="ECO:0000313" key="3">
    <source>
        <dbReference type="Proteomes" id="UP000635477"/>
    </source>
</evidence>
<dbReference type="AlphaFoldDB" id="A0A8H4UIF3"/>
<name>A0A8H4UIF3_9HYPO</name>
<protein>
    <recommendedName>
        <fullName evidence="1">FHA domain-containing protein</fullName>
    </recommendedName>
</protein>
<comment type="caution">
    <text evidence="2">The sequence shown here is derived from an EMBL/GenBank/DDBJ whole genome shotgun (WGS) entry which is preliminary data.</text>
</comment>
<reference evidence="2" key="1">
    <citation type="journal article" date="2020" name="BMC Genomics">
        <title>Correction to: Identification and distribution of gene clusters required for synthesis of sphingolipid metabolism inhibitors in diverse species of the filamentous fungus Fusarium.</title>
        <authorList>
            <person name="Kim H.S."/>
            <person name="Lohmar J.M."/>
            <person name="Busman M."/>
            <person name="Brown D.W."/>
            <person name="Naumann T.A."/>
            <person name="Divon H.H."/>
            <person name="Lysoe E."/>
            <person name="Uhlig S."/>
            <person name="Proctor R.H."/>
        </authorList>
    </citation>
    <scope>NUCLEOTIDE SEQUENCE</scope>
    <source>
        <strain evidence="2">NRRL 22465</strain>
    </source>
</reference>
<dbReference type="Gene3D" id="2.60.200.20">
    <property type="match status" value="1"/>
</dbReference>